<dbReference type="AlphaFoldDB" id="A0A6J8DZN7"/>
<keyword evidence="5 9" id="KW-0812">Transmembrane</keyword>
<dbReference type="OrthoDB" id="418484at2759"/>
<dbReference type="GO" id="GO:0098703">
    <property type="term" value="P:calcium ion import across plasma membrane"/>
    <property type="evidence" value="ECO:0007669"/>
    <property type="project" value="TreeGrafter"/>
</dbReference>
<keyword evidence="12" id="KW-1185">Reference proteome</keyword>
<dbReference type="InterPro" id="IPR043502">
    <property type="entry name" value="DNA/RNA_pol_sf"/>
</dbReference>
<evidence type="ECO:0000256" key="6">
    <source>
        <dbReference type="ARBA" id="ARBA00022989"/>
    </source>
</evidence>
<name>A0A6J8DZN7_MYTCO</name>
<dbReference type="GO" id="GO:0012505">
    <property type="term" value="C:endomembrane system"/>
    <property type="evidence" value="ECO:0007669"/>
    <property type="project" value="UniProtKB-SubCell"/>
</dbReference>
<evidence type="ECO:0000256" key="9">
    <source>
        <dbReference type="SAM" id="Phobius"/>
    </source>
</evidence>
<keyword evidence="4" id="KW-0109">Calcium transport</keyword>
<keyword evidence="6 9" id="KW-1133">Transmembrane helix</keyword>
<evidence type="ECO:0000256" key="3">
    <source>
        <dbReference type="ARBA" id="ARBA00022449"/>
    </source>
</evidence>
<dbReference type="SUPFAM" id="SSF56672">
    <property type="entry name" value="DNA/RNA polymerases"/>
    <property type="match status" value="1"/>
</dbReference>
<feature type="transmembrane region" description="Helical" evidence="9">
    <location>
        <begin position="100"/>
        <end position="124"/>
    </location>
</feature>
<dbReference type="EMBL" id="CACVKT020007992">
    <property type="protein sequence ID" value="CAC5412240.1"/>
    <property type="molecule type" value="Genomic_DNA"/>
</dbReference>
<dbReference type="PANTHER" id="PTHR11878">
    <property type="entry name" value="SODIUM/CALCIUM EXCHANGER"/>
    <property type="match status" value="1"/>
</dbReference>
<feature type="transmembrane region" description="Helical" evidence="9">
    <location>
        <begin position="171"/>
        <end position="195"/>
    </location>
</feature>
<keyword evidence="2" id="KW-0813">Transport</keyword>
<proteinExistence type="predicted"/>
<keyword evidence="4" id="KW-0106">Calcium</keyword>
<keyword evidence="8 9" id="KW-0472">Membrane</keyword>
<organism evidence="11 12">
    <name type="scientific">Mytilus coruscus</name>
    <name type="common">Sea mussel</name>
    <dbReference type="NCBI Taxonomy" id="42192"/>
    <lineage>
        <taxon>Eukaryota</taxon>
        <taxon>Metazoa</taxon>
        <taxon>Spiralia</taxon>
        <taxon>Lophotrochozoa</taxon>
        <taxon>Mollusca</taxon>
        <taxon>Bivalvia</taxon>
        <taxon>Autobranchia</taxon>
        <taxon>Pteriomorphia</taxon>
        <taxon>Mytilida</taxon>
        <taxon>Mytiloidea</taxon>
        <taxon>Mytilidae</taxon>
        <taxon>Mytilinae</taxon>
        <taxon>Mytilus</taxon>
    </lineage>
</organism>
<evidence type="ECO:0000256" key="4">
    <source>
        <dbReference type="ARBA" id="ARBA00022568"/>
    </source>
</evidence>
<evidence type="ECO:0000256" key="1">
    <source>
        <dbReference type="ARBA" id="ARBA00004127"/>
    </source>
</evidence>
<protein>
    <submittedName>
        <fullName evidence="11">SLC8A</fullName>
    </submittedName>
</protein>
<gene>
    <name evidence="11" type="ORF">MCOR_45241</name>
</gene>
<comment type="subcellular location">
    <subcellularLocation>
        <location evidence="1">Endomembrane system</location>
        <topology evidence="1">Multi-pass membrane protein</topology>
    </subcellularLocation>
</comment>
<dbReference type="PANTHER" id="PTHR11878:SF70">
    <property type="entry name" value="CALX-BETA DOMAIN-CONTAINING PROTEIN"/>
    <property type="match status" value="1"/>
</dbReference>
<dbReference type="Gene3D" id="3.90.1600.10">
    <property type="entry name" value="Palm domain of DNA polymerase"/>
    <property type="match status" value="1"/>
</dbReference>
<evidence type="ECO:0000256" key="5">
    <source>
        <dbReference type="ARBA" id="ARBA00022692"/>
    </source>
</evidence>
<evidence type="ECO:0000313" key="11">
    <source>
        <dbReference type="EMBL" id="CAC5412240.1"/>
    </source>
</evidence>
<reference evidence="11 12" key="1">
    <citation type="submission" date="2020-06" db="EMBL/GenBank/DDBJ databases">
        <authorList>
            <person name="Li R."/>
            <person name="Bekaert M."/>
        </authorList>
    </citation>
    <scope>NUCLEOTIDE SEQUENCE [LARGE SCALE GENOMIC DNA]</scope>
    <source>
        <strain evidence="12">wild</strain>
    </source>
</reference>
<accession>A0A6J8DZN7</accession>
<sequence length="483" mass="55367">MSYSVYSYYSRGHVLENVENGTEQCASWLLLPAENLWNVGIRAFIYILAILYLFLGVAISSDIFMGSIETITSKKRTIVTWDAEKEEKHEREVLVWNETVANLTLMALGSSAPEILLATIEMIFTLGDTEPADSLGTFTIIGSASFNLFVISSICVVSVSSPNVKYIKEFGVFIVTTIWSVWAYVWMLLVVQYISPGVIEPWEAWVTLLYMPMFVLNAYAQDCGWWCKKCKKTKVDMEEEEENDNILKKTSTDIFKLYVDTFMKYKQEASGCKCDPKYCKPDCENDKECKTKIQYIIDNAAYNLDIDKVKHNSGLRFIAKICLNNLWGHFEHITKIVFNEKYKDISTMILDENIVLTEYKEKEEYSKPNPSVNVYIALFTTAHARLKLYELLDILQERVLYMDTDSCIYNDDGSEACKKVENMMGSKLGDLTDEIVSKHNANHIKQFISAGPKDYSMKLDTEKLVSCCKGFRLNAEVEEKRLH</sequence>
<dbReference type="Proteomes" id="UP000507470">
    <property type="component" value="Unassembled WGS sequence"/>
</dbReference>
<dbReference type="Pfam" id="PF01699">
    <property type="entry name" value="Na_Ca_ex"/>
    <property type="match status" value="1"/>
</dbReference>
<evidence type="ECO:0000256" key="2">
    <source>
        <dbReference type="ARBA" id="ARBA00022448"/>
    </source>
</evidence>
<dbReference type="InterPro" id="IPR004837">
    <property type="entry name" value="NaCa_Exmemb"/>
</dbReference>
<dbReference type="GO" id="GO:0005432">
    <property type="term" value="F:calcium:sodium antiporter activity"/>
    <property type="evidence" value="ECO:0007669"/>
    <property type="project" value="TreeGrafter"/>
</dbReference>
<evidence type="ECO:0000256" key="8">
    <source>
        <dbReference type="ARBA" id="ARBA00023136"/>
    </source>
</evidence>
<feature type="transmembrane region" description="Helical" evidence="9">
    <location>
        <begin position="207"/>
        <end position="227"/>
    </location>
</feature>
<dbReference type="GO" id="GO:0030424">
    <property type="term" value="C:axon"/>
    <property type="evidence" value="ECO:0007669"/>
    <property type="project" value="TreeGrafter"/>
</dbReference>
<dbReference type="GO" id="GO:0098794">
    <property type="term" value="C:postsynapse"/>
    <property type="evidence" value="ECO:0007669"/>
    <property type="project" value="TreeGrafter"/>
</dbReference>
<dbReference type="GO" id="GO:0042383">
    <property type="term" value="C:sarcolemma"/>
    <property type="evidence" value="ECO:0007669"/>
    <property type="project" value="TreeGrafter"/>
</dbReference>
<dbReference type="InterPro" id="IPR023211">
    <property type="entry name" value="DNA_pol_palm_dom_sf"/>
</dbReference>
<dbReference type="Gene3D" id="1.20.1420.30">
    <property type="entry name" value="NCX, central ion-binding region"/>
    <property type="match status" value="1"/>
</dbReference>
<feature type="domain" description="Sodium/calcium exchanger membrane region" evidence="10">
    <location>
        <begin position="46"/>
        <end position="218"/>
    </location>
</feature>
<feature type="transmembrane region" description="Helical" evidence="9">
    <location>
        <begin position="136"/>
        <end position="159"/>
    </location>
</feature>
<evidence type="ECO:0000256" key="7">
    <source>
        <dbReference type="ARBA" id="ARBA00023065"/>
    </source>
</evidence>
<dbReference type="InterPro" id="IPR044880">
    <property type="entry name" value="NCX_ion-bd_dom_sf"/>
</dbReference>
<evidence type="ECO:0000259" key="10">
    <source>
        <dbReference type="Pfam" id="PF01699"/>
    </source>
</evidence>
<evidence type="ECO:0000313" key="12">
    <source>
        <dbReference type="Proteomes" id="UP000507470"/>
    </source>
</evidence>
<keyword evidence="3" id="KW-0050">Antiport</keyword>
<dbReference type="InterPro" id="IPR051171">
    <property type="entry name" value="CaCA"/>
</dbReference>
<keyword evidence="7" id="KW-0406">Ion transport</keyword>
<feature type="transmembrane region" description="Helical" evidence="9">
    <location>
        <begin position="43"/>
        <end position="65"/>
    </location>
</feature>